<dbReference type="Pfam" id="PF14063">
    <property type="entry name" value="DUF4254"/>
    <property type="match status" value="1"/>
</dbReference>
<name>A0A1Z4EQ13_9MYCO</name>
<protein>
    <recommendedName>
        <fullName evidence="5">Glycosyl transferase</fullName>
    </recommendedName>
</protein>
<dbReference type="KEGG" id="mshg:MSG_04953"/>
<dbReference type="Pfam" id="PF01075">
    <property type="entry name" value="Glyco_transf_9"/>
    <property type="match status" value="1"/>
</dbReference>
<dbReference type="PANTHER" id="PTHR30160">
    <property type="entry name" value="TETRAACYLDISACCHARIDE 4'-KINASE-RELATED"/>
    <property type="match status" value="1"/>
</dbReference>
<dbReference type="Proteomes" id="UP000217736">
    <property type="component" value="Chromosome"/>
</dbReference>
<evidence type="ECO:0008006" key="5">
    <source>
        <dbReference type="Google" id="ProtNLM"/>
    </source>
</evidence>
<dbReference type="GO" id="GO:0008713">
    <property type="term" value="F:ADP-heptose-lipopolysaccharide heptosyltransferase activity"/>
    <property type="evidence" value="ECO:0007669"/>
    <property type="project" value="TreeGrafter"/>
</dbReference>
<keyword evidence="2" id="KW-0808">Transferase</keyword>
<dbReference type="AlphaFoldDB" id="A0A1Z4EQ13"/>
<dbReference type="InterPro" id="IPR025350">
    <property type="entry name" value="DUF4254"/>
</dbReference>
<dbReference type="PANTHER" id="PTHR30160:SF1">
    <property type="entry name" value="LIPOPOLYSACCHARIDE 1,2-N-ACETYLGLUCOSAMINETRANSFERASE-RELATED"/>
    <property type="match status" value="1"/>
</dbReference>
<dbReference type="SUPFAM" id="SSF53756">
    <property type="entry name" value="UDP-Glycosyltransferase/glycogen phosphorylase"/>
    <property type="match status" value="1"/>
</dbReference>
<dbReference type="CDD" id="cd03789">
    <property type="entry name" value="GT9_LPS_heptosyltransferase"/>
    <property type="match status" value="1"/>
</dbReference>
<proteinExistence type="predicted"/>
<keyword evidence="1" id="KW-0328">Glycosyltransferase</keyword>
<accession>A0A1Z4EQ13</accession>
<dbReference type="InterPro" id="IPR051199">
    <property type="entry name" value="LPS_LOS_Heptosyltrfase"/>
</dbReference>
<dbReference type="RefSeq" id="WP_170063183.1">
    <property type="nucleotide sequence ID" value="NZ_AP018164.1"/>
</dbReference>
<dbReference type="EMBL" id="AP018164">
    <property type="protein sequence ID" value="BAX95059.1"/>
    <property type="molecule type" value="Genomic_DNA"/>
</dbReference>
<dbReference type="InterPro" id="IPR002201">
    <property type="entry name" value="Glyco_trans_9"/>
</dbReference>
<evidence type="ECO:0000256" key="2">
    <source>
        <dbReference type="ARBA" id="ARBA00022679"/>
    </source>
</evidence>
<dbReference type="GO" id="GO:0005829">
    <property type="term" value="C:cytosol"/>
    <property type="evidence" value="ECO:0007669"/>
    <property type="project" value="TreeGrafter"/>
</dbReference>
<sequence length="539" mass="59273">MTVLQDGHSSPADREVLSRLLAARNPVVYFSTHIGDSVLLLPTLRALAEMFTAPLTLMCPKATFDLCFREVSPRLVDITGVAPYGPPVGPTPSTRILDYDALVSEIGAVDVFLNAVPWDIPSNGFIRALWRRMAPATSIGFPTDDDYDIVVPRDVQHSADLTFKLARFFDPGLRIEDYAWPLALPPAVAAEARAVRAAVPAGGKVLVVHGDAAWAEKRWPATRFIKVLDEFLSRHRNFVAWVVGMGHEELNVGRERARVFPKLGLPLDMTMGLVANADLFVGVDSSMLHAADLAAVPGVALFGPTDPALWGFRFAPHRHVDMSTMADITVDAVLGAMEDLVRPEVIGRADVSDDSAAEDLLCAVHRFHDTALAWHEDDTAAASDEASIAAKALDLHAMNFALWHHEDAVRRPGVGVHEIADRKRRIDAINARRNAAIEDIDVALLDRIAQNPAAPLHTETPGTIVDRLSVLTLRIAHSHRLAEPAARLAVLEEQYADLRGGLEQLLDRLRAGAVRFKRYRQFKSAESQRYCDLFEGRER</sequence>
<evidence type="ECO:0000313" key="3">
    <source>
        <dbReference type="EMBL" id="BAX95059.1"/>
    </source>
</evidence>
<keyword evidence="4" id="KW-1185">Reference proteome</keyword>
<evidence type="ECO:0000256" key="1">
    <source>
        <dbReference type="ARBA" id="ARBA00022676"/>
    </source>
</evidence>
<gene>
    <name evidence="3" type="ORF">MSG_04953</name>
</gene>
<organism evidence="3 4">
    <name type="scientific">Mycobacterium shigaense</name>
    <dbReference type="NCBI Taxonomy" id="722731"/>
    <lineage>
        <taxon>Bacteria</taxon>
        <taxon>Bacillati</taxon>
        <taxon>Actinomycetota</taxon>
        <taxon>Actinomycetes</taxon>
        <taxon>Mycobacteriales</taxon>
        <taxon>Mycobacteriaceae</taxon>
        <taxon>Mycobacterium</taxon>
        <taxon>Mycobacterium simiae complex</taxon>
    </lineage>
</organism>
<dbReference type="Gene3D" id="3.40.50.2000">
    <property type="entry name" value="Glycogen Phosphorylase B"/>
    <property type="match status" value="1"/>
</dbReference>
<reference evidence="4" key="1">
    <citation type="submission" date="2017-06" db="EMBL/GenBank/DDBJ databases">
        <title>Complete Genome Sequence of Mycobacterium shigaense.</title>
        <authorList>
            <person name="Fukano H."/>
            <person name="Yoshida M."/>
            <person name="Kazumi Y."/>
            <person name="Ogura Y."/>
            <person name="Mitarai S."/>
            <person name="Hayashi T."/>
            <person name="Hoshino Y."/>
        </authorList>
    </citation>
    <scope>NUCLEOTIDE SEQUENCE [LARGE SCALE GENOMIC DNA]</scope>
    <source>
        <strain evidence="4">UN-152</strain>
    </source>
</reference>
<dbReference type="GO" id="GO:0009244">
    <property type="term" value="P:lipopolysaccharide core region biosynthetic process"/>
    <property type="evidence" value="ECO:0007669"/>
    <property type="project" value="TreeGrafter"/>
</dbReference>
<evidence type="ECO:0000313" key="4">
    <source>
        <dbReference type="Proteomes" id="UP000217736"/>
    </source>
</evidence>